<reference evidence="1 2" key="1">
    <citation type="submission" date="2024-02" db="EMBL/GenBank/DDBJ databases">
        <authorList>
            <person name="Chen Y."/>
            <person name="Shah S."/>
            <person name="Dougan E. K."/>
            <person name="Thang M."/>
            <person name="Chan C."/>
        </authorList>
    </citation>
    <scope>NUCLEOTIDE SEQUENCE [LARGE SCALE GENOMIC DNA]</scope>
</reference>
<comment type="caution">
    <text evidence="1">The sequence shown here is derived from an EMBL/GenBank/DDBJ whole genome shotgun (WGS) entry which is preliminary data.</text>
</comment>
<sequence>MESARHALQVLGTEEMLVIAMRNNVTGHLQKCIDVATARGGDPQLIKEAQEMMDKSNAERNLYAALAAPEANKVEKLTAALEEATAAGVSVALIEEGKQALEVEKEKVKEQNAAKDRPVIDEVESRLRTAIDLQETGALLKAIKLAKRADDAVRENPEYAIGRRTHEESIKEAEQLVAFLEVDLQLPRAIRSKDQQKLKAVLTKASTWSIETEDVMQGQMLLGQIEAEDALRAAINSKSEDQLVKALEEASQRSVDRVRILKAEASLAQLRGSEQLALAILECKDPETLEEAIQKAKEAGVPRSEVSKAEALVKSLCRSPTRSLAVSRVGSKAG</sequence>
<accession>A0ABP0K7Q7</accession>
<gene>
    <name evidence="1" type="ORF">CCMP2556_LOCUS14765</name>
</gene>
<evidence type="ECO:0000313" key="2">
    <source>
        <dbReference type="Proteomes" id="UP001642484"/>
    </source>
</evidence>
<evidence type="ECO:0000313" key="1">
    <source>
        <dbReference type="EMBL" id="CAK9022293.1"/>
    </source>
</evidence>
<dbReference type="Proteomes" id="UP001642484">
    <property type="component" value="Unassembled WGS sequence"/>
</dbReference>
<protein>
    <submittedName>
        <fullName evidence="1">Uncharacterized protein</fullName>
    </submittedName>
</protein>
<organism evidence="1 2">
    <name type="scientific">Durusdinium trenchii</name>
    <dbReference type="NCBI Taxonomy" id="1381693"/>
    <lineage>
        <taxon>Eukaryota</taxon>
        <taxon>Sar</taxon>
        <taxon>Alveolata</taxon>
        <taxon>Dinophyceae</taxon>
        <taxon>Suessiales</taxon>
        <taxon>Symbiodiniaceae</taxon>
        <taxon>Durusdinium</taxon>
    </lineage>
</organism>
<dbReference type="EMBL" id="CAXAMN010007668">
    <property type="protein sequence ID" value="CAK9022293.1"/>
    <property type="molecule type" value="Genomic_DNA"/>
</dbReference>
<proteinExistence type="predicted"/>
<name>A0ABP0K7Q7_9DINO</name>
<keyword evidence="2" id="KW-1185">Reference proteome</keyword>